<evidence type="ECO:0000313" key="3">
    <source>
        <dbReference type="EMBL" id="KAA1118313.1"/>
    </source>
</evidence>
<accession>A0A5B0QZB0</accession>
<evidence type="ECO:0000256" key="1">
    <source>
        <dbReference type="SAM" id="MobiDB-lite"/>
    </source>
</evidence>
<evidence type="ECO:0000313" key="4">
    <source>
        <dbReference type="Proteomes" id="UP000325313"/>
    </source>
</evidence>
<dbReference type="InterPro" id="IPR046798">
    <property type="entry name" value="2OG-FeII_Oxy_6"/>
</dbReference>
<comment type="caution">
    <text evidence="3">The sequence shown here is derived from an EMBL/GenBank/DDBJ whole genome shotgun (WGS) entry which is preliminary data.</text>
</comment>
<gene>
    <name evidence="3" type="ORF">PGTUg99_002142</name>
</gene>
<sequence>MDVRRQLDERERARNKWKRKKVRTKKPKSPPILPRNPTTSEIEHAASVVNRDFKLYDHGHVQVFDKAKKNKLIADINFTDIKKMRKRELMDLKFLCSYLNEAKLFVNPVHSKGRSCGGVMWAIGWRKSMKRYEIIGRYKNKKNIEKYNTIYRRHISQQKRAGQILWYLFHKVGDAALENNRQYMRENNLPGWADNDFHEENDSHHAFASNLTFTSHGFFNHAHKDEGDDSELPFAFLLCVPTFRGTGELAFKTDGYDVRGGHFIFRDYGFGVQFKPDMICQMIFSQRDYIHGTLQPIESSKFTKLGMSLQISKKITNICKRIKAREFDEFPSMYYGGAIEEHYCLKKKK</sequence>
<dbReference type="Proteomes" id="UP000325313">
    <property type="component" value="Unassembled WGS sequence"/>
</dbReference>
<dbReference type="Pfam" id="PF20515">
    <property type="entry name" value="2OG-FeII_Oxy_6"/>
    <property type="match status" value="1"/>
</dbReference>
<feature type="domain" description="Tet-like 2OG-Fe(II) oxygenase" evidence="2">
    <location>
        <begin position="88"/>
        <end position="295"/>
    </location>
</feature>
<protein>
    <recommendedName>
        <fullName evidence="2">Tet-like 2OG-Fe(II) oxygenase domain-containing protein</fullName>
    </recommendedName>
</protein>
<organism evidence="3 4">
    <name type="scientific">Puccinia graminis f. sp. tritici</name>
    <dbReference type="NCBI Taxonomy" id="56615"/>
    <lineage>
        <taxon>Eukaryota</taxon>
        <taxon>Fungi</taxon>
        <taxon>Dikarya</taxon>
        <taxon>Basidiomycota</taxon>
        <taxon>Pucciniomycotina</taxon>
        <taxon>Pucciniomycetes</taxon>
        <taxon>Pucciniales</taxon>
        <taxon>Pucciniaceae</taxon>
        <taxon>Puccinia</taxon>
    </lineage>
</organism>
<evidence type="ECO:0000259" key="2">
    <source>
        <dbReference type="Pfam" id="PF20515"/>
    </source>
</evidence>
<proteinExistence type="predicted"/>
<dbReference type="AlphaFoldDB" id="A0A5B0QZB0"/>
<reference evidence="3 4" key="1">
    <citation type="submission" date="2019-05" db="EMBL/GenBank/DDBJ databases">
        <title>Emergence of the Ug99 lineage of the wheat stem rust pathogen through somatic hybridization.</title>
        <authorList>
            <person name="Li F."/>
            <person name="Upadhyaya N.M."/>
            <person name="Sperschneider J."/>
            <person name="Matny O."/>
            <person name="Nguyen-Phuc H."/>
            <person name="Mago R."/>
            <person name="Raley C."/>
            <person name="Miller M.E."/>
            <person name="Silverstein K.A.T."/>
            <person name="Henningsen E."/>
            <person name="Hirsch C.D."/>
            <person name="Visser B."/>
            <person name="Pretorius Z.A."/>
            <person name="Steffenson B.J."/>
            <person name="Schwessinger B."/>
            <person name="Dodds P.N."/>
            <person name="Figueroa M."/>
        </authorList>
    </citation>
    <scope>NUCLEOTIDE SEQUENCE [LARGE SCALE GENOMIC DNA]</scope>
    <source>
        <strain evidence="3 4">Ug99</strain>
    </source>
</reference>
<feature type="compositionally biased region" description="Basic and acidic residues" evidence="1">
    <location>
        <begin position="1"/>
        <end position="14"/>
    </location>
</feature>
<feature type="region of interest" description="Disordered" evidence="1">
    <location>
        <begin position="1"/>
        <end position="38"/>
    </location>
</feature>
<dbReference type="EMBL" id="VDEP01000256">
    <property type="protein sequence ID" value="KAA1118313.1"/>
    <property type="molecule type" value="Genomic_DNA"/>
</dbReference>
<feature type="compositionally biased region" description="Basic residues" evidence="1">
    <location>
        <begin position="15"/>
        <end position="28"/>
    </location>
</feature>
<name>A0A5B0QZB0_PUCGR</name>